<reference evidence="3" key="1">
    <citation type="journal article" date="2008" name="Nat. Genet.">
        <title>The Pristionchus pacificus genome provides a unique perspective on nematode lifestyle and parasitism.</title>
        <authorList>
            <person name="Dieterich C."/>
            <person name="Clifton S.W."/>
            <person name="Schuster L.N."/>
            <person name="Chinwalla A."/>
            <person name="Delehaunty K."/>
            <person name="Dinkelacker I."/>
            <person name="Fulton L."/>
            <person name="Fulton R."/>
            <person name="Godfrey J."/>
            <person name="Minx P."/>
            <person name="Mitreva M."/>
            <person name="Roeseler W."/>
            <person name="Tian H."/>
            <person name="Witte H."/>
            <person name="Yang S.P."/>
            <person name="Wilson R.K."/>
            <person name="Sommer R.J."/>
        </authorList>
    </citation>
    <scope>NUCLEOTIDE SEQUENCE [LARGE SCALE GENOMIC DNA]</scope>
    <source>
        <strain evidence="3">PS312</strain>
    </source>
</reference>
<gene>
    <name evidence="2" type="primary">WBGene00281497</name>
</gene>
<dbReference type="Proteomes" id="UP000005239">
    <property type="component" value="Unassembled WGS sequence"/>
</dbReference>
<reference evidence="2" key="2">
    <citation type="submission" date="2022-06" db="UniProtKB">
        <authorList>
            <consortium name="EnsemblMetazoa"/>
        </authorList>
    </citation>
    <scope>IDENTIFICATION</scope>
    <source>
        <strain evidence="2">PS312</strain>
    </source>
</reference>
<evidence type="ECO:0000313" key="3">
    <source>
        <dbReference type="Proteomes" id="UP000005239"/>
    </source>
</evidence>
<evidence type="ECO:0000256" key="1">
    <source>
        <dbReference type="SAM" id="MobiDB-lite"/>
    </source>
</evidence>
<sequence>MASEIADASSRYALLPDPESPADSPTRAAAAAGRMATKTAAAPATPATRHVSMTEAMAKEYRSHSLVRANCQSIEFGFKIRFTIRMKDMEKNDGKFKTFSTDRFGVSRVAKVRGWI</sequence>
<name>A0A2A6CE65_PRIPA</name>
<proteinExistence type="predicted"/>
<dbReference type="EnsemblMetazoa" id="PPA43128.1">
    <property type="protein sequence ID" value="PPA43128.1"/>
    <property type="gene ID" value="WBGene00281497"/>
</dbReference>
<accession>A0A8R1V3A9</accession>
<protein>
    <submittedName>
        <fullName evidence="2">Uncharacterized protein</fullName>
    </submittedName>
</protein>
<feature type="compositionally biased region" description="Low complexity" evidence="1">
    <location>
        <begin position="25"/>
        <end position="49"/>
    </location>
</feature>
<accession>A0A2A6CE65</accession>
<keyword evidence="3" id="KW-1185">Reference proteome</keyword>
<evidence type="ECO:0000313" key="2">
    <source>
        <dbReference type="EnsemblMetazoa" id="PPA43128.1"/>
    </source>
</evidence>
<organism evidence="2 3">
    <name type="scientific">Pristionchus pacificus</name>
    <name type="common">Parasitic nematode worm</name>
    <dbReference type="NCBI Taxonomy" id="54126"/>
    <lineage>
        <taxon>Eukaryota</taxon>
        <taxon>Metazoa</taxon>
        <taxon>Ecdysozoa</taxon>
        <taxon>Nematoda</taxon>
        <taxon>Chromadorea</taxon>
        <taxon>Rhabditida</taxon>
        <taxon>Rhabditina</taxon>
        <taxon>Diplogasteromorpha</taxon>
        <taxon>Diplogasteroidea</taxon>
        <taxon>Neodiplogasteridae</taxon>
        <taxon>Pristionchus</taxon>
    </lineage>
</organism>
<feature type="region of interest" description="Disordered" evidence="1">
    <location>
        <begin position="1"/>
        <end position="49"/>
    </location>
</feature>
<dbReference type="AlphaFoldDB" id="A0A2A6CE65"/>